<comment type="caution">
    <text evidence="1">The sequence shown here is derived from an EMBL/GenBank/DDBJ whole genome shotgun (WGS) entry which is preliminary data.</text>
</comment>
<dbReference type="EMBL" id="JAECZO010000121">
    <property type="protein sequence ID" value="KAK7197839.1"/>
    <property type="molecule type" value="Genomic_DNA"/>
</dbReference>
<organism evidence="1 2">
    <name type="scientific">Novymonas esmeraldas</name>
    <dbReference type="NCBI Taxonomy" id="1808958"/>
    <lineage>
        <taxon>Eukaryota</taxon>
        <taxon>Discoba</taxon>
        <taxon>Euglenozoa</taxon>
        <taxon>Kinetoplastea</taxon>
        <taxon>Metakinetoplastina</taxon>
        <taxon>Trypanosomatida</taxon>
        <taxon>Trypanosomatidae</taxon>
        <taxon>Novymonas</taxon>
    </lineage>
</organism>
<keyword evidence="2" id="KW-1185">Reference proteome</keyword>
<protein>
    <submittedName>
        <fullName evidence="1">Uncharacterized protein</fullName>
    </submittedName>
</protein>
<sequence length="264" mass="30044">MYTHAGTHTRCCSRQGVHSAAATRTLQTFTRCYSESRTSYTGERSAAWSAPATAPAYPTARSLFPLQRPRFRKTHIEWMLHHGHGDRYGKYGPSREVADFEYADGTPSSIGSKRFALKHHQDHLLVQLIRAAATVERFEAEELLPRIPGTREQRDWDPEVPLFLEDMDELGRAPRPVAADMTSRVMEERFAQQHRRTPVNLANTHAGETLQPNTMFATYDPAAFVSDAVVADARRPFWSRRRWALSDTFMVPMSPKAKNTIKDE</sequence>
<evidence type="ECO:0000313" key="1">
    <source>
        <dbReference type="EMBL" id="KAK7197839.1"/>
    </source>
</evidence>
<name>A0AAW0EWM7_9TRYP</name>
<accession>A0AAW0EWM7</accession>
<dbReference type="Proteomes" id="UP001430356">
    <property type="component" value="Unassembled WGS sequence"/>
</dbReference>
<proteinExistence type="predicted"/>
<dbReference type="AlphaFoldDB" id="A0AAW0EWM7"/>
<evidence type="ECO:0000313" key="2">
    <source>
        <dbReference type="Proteomes" id="UP001430356"/>
    </source>
</evidence>
<gene>
    <name evidence="1" type="ORF">NESM_000737300</name>
</gene>
<reference evidence="1 2" key="1">
    <citation type="journal article" date="2021" name="MBio">
        <title>A New Model Trypanosomatid, Novymonas esmeraldas: Genomic Perception of Its 'Candidatus Pandoraea novymonadis' Endosymbiont.</title>
        <authorList>
            <person name="Zakharova A."/>
            <person name="Saura A."/>
            <person name="Butenko A."/>
            <person name="Podesvova L."/>
            <person name="Warmusova S."/>
            <person name="Kostygov A.Y."/>
            <person name="Nenarokova A."/>
            <person name="Lukes J."/>
            <person name="Opperdoes F.R."/>
            <person name="Yurchenko V."/>
        </authorList>
    </citation>
    <scope>NUCLEOTIDE SEQUENCE [LARGE SCALE GENOMIC DNA]</scope>
    <source>
        <strain evidence="1 2">E262AT.01</strain>
    </source>
</reference>